<dbReference type="Pfam" id="PF05154">
    <property type="entry name" value="TM2"/>
    <property type="match status" value="1"/>
</dbReference>
<keyword evidence="3 5" id="KW-1133">Transmembrane helix</keyword>
<feature type="transmembrane region" description="Helical" evidence="5">
    <location>
        <begin position="37"/>
        <end position="57"/>
    </location>
</feature>
<evidence type="ECO:0000256" key="3">
    <source>
        <dbReference type="ARBA" id="ARBA00022989"/>
    </source>
</evidence>
<sequence length="96" mass="11571">MSNKYYLQSKFKSTGTAYLFYFLFGLHYAYLDKWGLQILYWFTLGGLGLWALIDLFTMSDKVNNYNRVISRQLESIEKRERDDDFNRQMLLAKQMK</sequence>
<dbReference type="InterPro" id="IPR007829">
    <property type="entry name" value="TM2"/>
</dbReference>
<name>A0ABW9RL42_9BACT</name>
<evidence type="ECO:0000313" key="7">
    <source>
        <dbReference type="EMBL" id="MTI24552.1"/>
    </source>
</evidence>
<evidence type="ECO:0000256" key="2">
    <source>
        <dbReference type="ARBA" id="ARBA00022692"/>
    </source>
</evidence>
<evidence type="ECO:0000256" key="5">
    <source>
        <dbReference type="SAM" id="Phobius"/>
    </source>
</evidence>
<keyword evidence="4 5" id="KW-0472">Membrane</keyword>
<accession>A0ABW9RL42</accession>
<feature type="domain" description="TM2" evidence="6">
    <location>
        <begin position="11"/>
        <end position="56"/>
    </location>
</feature>
<reference evidence="7 8" key="1">
    <citation type="submission" date="2019-02" db="EMBL/GenBank/DDBJ databases">
        <authorList>
            <person name="Goldberg S.R."/>
            <person name="Haltli B.A."/>
            <person name="Correa H."/>
            <person name="Russell K.G."/>
        </authorList>
    </citation>
    <scope>NUCLEOTIDE SEQUENCE [LARGE SCALE GENOMIC DNA]</scope>
    <source>
        <strain evidence="7 8">JCM 16186</strain>
    </source>
</reference>
<keyword evidence="8" id="KW-1185">Reference proteome</keyword>
<feature type="transmembrane region" description="Helical" evidence="5">
    <location>
        <begin position="12"/>
        <end position="31"/>
    </location>
</feature>
<organism evidence="7 8">
    <name type="scientific">Fulvivirga kasyanovii</name>
    <dbReference type="NCBI Taxonomy" id="396812"/>
    <lineage>
        <taxon>Bacteria</taxon>
        <taxon>Pseudomonadati</taxon>
        <taxon>Bacteroidota</taxon>
        <taxon>Cytophagia</taxon>
        <taxon>Cytophagales</taxon>
        <taxon>Fulvivirgaceae</taxon>
        <taxon>Fulvivirga</taxon>
    </lineage>
</organism>
<evidence type="ECO:0000313" key="8">
    <source>
        <dbReference type="Proteomes" id="UP000798808"/>
    </source>
</evidence>
<comment type="subcellular location">
    <subcellularLocation>
        <location evidence="1">Membrane</location>
        <topology evidence="1">Multi-pass membrane protein</topology>
    </subcellularLocation>
</comment>
<evidence type="ECO:0000256" key="1">
    <source>
        <dbReference type="ARBA" id="ARBA00004141"/>
    </source>
</evidence>
<dbReference type="Proteomes" id="UP000798808">
    <property type="component" value="Unassembled WGS sequence"/>
</dbReference>
<evidence type="ECO:0000259" key="6">
    <source>
        <dbReference type="Pfam" id="PF05154"/>
    </source>
</evidence>
<dbReference type="EMBL" id="SMLW01000427">
    <property type="protein sequence ID" value="MTI24552.1"/>
    <property type="molecule type" value="Genomic_DNA"/>
</dbReference>
<protein>
    <submittedName>
        <fullName evidence="7">TM2 domain-containing protein</fullName>
    </submittedName>
</protein>
<proteinExistence type="predicted"/>
<evidence type="ECO:0000256" key="4">
    <source>
        <dbReference type="ARBA" id="ARBA00023136"/>
    </source>
</evidence>
<gene>
    <name evidence="7" type="ORF">E1163_06300</name>
</gene>
<keyword evidence="2 5" id="KW-0812">Transmembrane</keyword>
<comment type="caution">
    <text evidence="7">The sequence shown here is derived from an EMBL/GenBank/DDBJ whole genome shotgun (WGS) entry which is preliminary data.</text>
</comment>
<dbReference type="RefSeq" id="WP_155170595.1">
    <property type="nucleotide sequence ID" value="NZ_BAAAFL010000033.1"/>
</dbReference>